<evidence type="ECO:0000256" key="6">
    <source>
        <dbReference type="ARBA" id="ARBA00023136"/>
    </source>
</evidence>
<sequence length="278" mass="29056">MTDAALRIAIPEPRPRGAPLWLRRRPELVLTPLVFLVLVALWQAVAWSGVVSAFVLPAPSAIAASLVAGLRSGLFLQHGLVTLAEAAAGFAIAVAAGLVVGTLIAEIRLLERTVYPCLVAIQTMPKIALAPLLVVWFGFGPGSKIAVAAIISFFPMLVTTIAGLRDTDRGRLDVLLALGAAPLRCLVSAKLPGALPHVFSGLSIAAVFALTGAIVGEFVGASAGLGYLIVQANARLNIPQVFALLLVLGGIGVLAYGTIQALRRRLLFWAPKEERSSP</sequence>
<evidence type="ECO:0000256" key="4">
    <source>
        <dbReference type="ARBA" id="ARBA00022692"/>
    </source>
</evidence>
<dbReference type="GO" id="GO:0005886">
    <property type="term" value="C:plasma membrane"/>
    <property type="evidence" value="ECO:0007669"/>
    <property type="project" value="UniProtKB-SubCell"/>
</dbReference>
<comment type="caution">
    <text evidence="9">The sequence shown here is derived from an EMBL/GenBank/DDBJ whole genome shotgun (WGS) entry which is preliminary data.</text>
</comment>
<keyword evidence="5 7" id="KW-1133">Transmembrane helix</keyword>
<evidence type="ECO:0000313" key="10">
    <source>
        <dbReference type="Proteomes" id="UP000282957"/>
    </source>
</evidence>
<dbReference type="PANTHER" id="PTHR30151:SF20">
    <property type="entry name" value="ABC TRANSPORTER PERMEASE PROTEIN HI_0355-RELATED"/>
    <property type="match status" value="1"/>
</dbReference>
<dbReference type="PROSITE" id="PS50928">
    <property type="entry name" value="ABC_TM1"/>
    <property type="match status" value="1"/>
</dbReference>
<evidence type="ECO:0000313" key="9">
    <source>
        <dbReference type="EMBL" id="RVT91752.1"/>
    </source>
</evidence>
<keyword evidence="2 7" id="KW-0813">Transport</keyword>
<keyword evidence="6 7" id="KW-0472">Membrane</keyword>
<feature type="transmembrane region" description="Helical" evidence="7">
    <location>
        <begin position="204"/>
        <end position="229"/>
    </location>
</feature>
<feature type="domain" description="ABC transmembrane type-1" evidence="8">
    <location>
        <begin position="79"/>
        <end position="257"/>
    </location>
</feature>
<keyword evidence="10" id="KW-1185">Reference proteome</keyword>
<dbReference type="AlphaFoldDB" id="A0A437M2A7"/>
<dbReference type="CDD" id="cd06261">
    <property type="entry name" value="TM_PBP2"/>
    <property type="match status" value="1"/>
</dbReference>
<dbReference type="EMBL" id="SACL01000009">
    <property type="protein sequence ID" value="RVT91752.1"/>
    <property type="molecule type" value="Genomic_DNA"/>
</dbReference>
<dbReference type="SUPFAM" id="SSF161098">
    <property type="entry name" value="MetI-like"/>
    <property type="match status" value="1"/>
</dbReference>
<proteinExistence type="inferred from homology"/>
<gene>
    <name evidence="9" type="ORF">EOD42_20755</name>
</gene>
<keyword evidence="3" id="KW-1003">Cell membrane</keyword>
<comment type="subcellular location">
    <subcellularLocation>
        <location evidence="1 7">Cell membrane</location>
        <topology evidence="1 7">Multi-pass membrane protein</topology>
    </subcellularLocation>
</comment>
<feature type="transmembrane region" description="Helical" evidence="7">
    <location>
        <begin position="241"/>
        <end position="259"/>
    </location>
</feature>
<accession>A0A437M2A7</accession>
<organism evidence="9 10">
    <name type="scientific">Rhodovarius crocodyli</name>
    <dbReference type="NCBI Taxonomy" id="1979269"/>
    <lineage>
        <taxon>Bacteria</taxon>
        <taxon>Pseudomonadati</taxon>
        <taxon>Pseudomonadota</taxon>
        <taxon>Alphaproteobacteria</taxon>
        <taxon>Acetobacterales</taxon>
        <taxon>Roseomonadaceae</taxon>
        <taxon>Rhodovarius</taxon>
    </lineage>
</organism>
<feature type="transmembrane region" description="Helical" evidence="7">
    <location>
        <begin position="117"/>
        <end position="139"/>
    </location>
</feature>
<dbReference type="Proteomes" id="UP000282957">
    <property type="component" value="Unassembled WGS sequence"/>
</dbReference>
<dbReference type="OrthoDB" id="9799271at2"/>
<evidence type="ECO:0000256" key="5">
    <source>
        <dbReference type="ARBA" id="ARBA00022989"/>
    </source>
</evidence>
<dbReference type="PANTHER" id="PTHR30151">
    <property type="entry name" value="ALKANE SULFONATE ABC TRANSPORTER-RELATED, MEMBRANE SUBUNIT"/>
    <property type="match status" value="1"/>
</dbReference>
<evidence type="ECO:0000259" key="8">
    <source>
        <dbReference type="PROSITE" id="PS50928"/>
    </source>
</evidence>
<dbReference type="Gene3D" id="1.10.3720.10">
    <property type="entry name" value="MetI-like"/>
    <property type="match status" value="1"/>
</dbReference>
<reference evidence="9 10" key="1">
    <citation type="submission" date="2019-01" db="EMBL/GenBank/DDBJ databases">
        <authorList>
            <person name="Chen W.-M."/>
        </authorList>
    </citation>
    <scope>NUCLEOTIDE SEQUENCE [LARGE SCALE GENOMIC DNA]</scope>
    <source>
        <strain evidence="9 10">CCP-6</strain>
    </source>
</reference>
<feature type="transmembrane region" description="Helical" evidence="7">
    <location>
        <begin position="28"/>
        <end position="47"/>
    </location>
</feature>
<evidence type="ECO:0000256" key="1">
    <source>
        <dbReference type="ARBA" id="ARBA00004651"/>
    </source>
</evidence>
<dbReference type="InterPro" id="IPR000515">
    <property type="entry name" value="MetI-like"/>
</dbReference>
<evidence type="ECO:0000256" key="7">
    <source>
        <dbReference type="RuleBase" id="RU363032"/>
    </source>
</evidence>
<protein>
    <submittedName>
        <fullName evidence="9">ABC transporter permease</fullName>
    </submittedName>
</protein>
<dbReference type="GO" id="GO:0055085">
    <property type="term" value="P:transmembrane transport"/>
    <property type="evidence" value="ECO:0007669"/>
    <property type="project" value="InterPro"/>
</dbReference>
<dbReference type="Pfam" id="PF00528">
    <property type="entry name" value="BPD_transp_1"/>
    <property type="match status" value="1"/>
</dbReference>
<comment type="similarity">
    <text evidence="7">Belongs to the binding-protein-dependent transport system permease family.</text>
</comment>
<evidence type="ECO:0000256" key="2">
    <source>
        <dbReference type="ARBA" id="ARBA00022448"/>
    </source>
</evidence>
<keyword evidence="4 7" id="KW-0812">Transmembrane</keyword>
<evidence type="ECO:0000256" key="3">
    <source>
        <dbReference type="ARBA" id="ARBA00022475"/>
    </source>
</evidence>
<name>A0A437M2A7_9PROT</name>
<feature type="transmembrane region" description="Helical" evidence="7">
    <location>
        <begin position="145"/>
        <end position="162"/>
    </location>
</feature>
<dbReference type="RefSeq" id="WP_127789499.1">
    <property type="nucleotide sequence ID" value="NZ_SACL01000009.1"/>
</dbReference>
<feature type="transmembrane region" description="Helical" evidence="7">
    <location>
        <begin position="86"/>
        <end position="105"/>
    </location>
</feature>
<dbReference type="InterPro" id="IPR035906">
    <property type="entry name" value="MetI-like_sf"/>
</dbReference>